<dbReference type="PANTHER" id="PTHR37610:SF98">
    <property type="entry name" value="TRANSCRIPTION FACTOR INTERACTOR AND REGULATOR CCHC(ZN) FAMILY"/>
    <property type="match status" value="1"/>
</dbReference>
<feature type="domain" description="Retrotransposon Copia-like N-terminal" evidence="2">
    <location>
        <begin position="32"/>
        <end position="79"/>
    </location>
</feature>
<dbReference type="Proteomes" id="UP001497516">
    <property type="component" value="Chromosome 3"/>
</dbReference>
<keyword evidence="4" id="KW-1185">Reference proteome</keyword>
<evidence type="ECO:0000313" key="3">
    <source>
        <dbReference type="EMBL" id="CAL1375543.1"/>
    </source>
</evidence>
<gene>
    <name evidence="3" type="ORF">LTRI10_LOCUS17334</name>
</gene>
<dbReference type="PANTHER" id="PTHR37610">
    <property type="entry name" value="CCHC-TYPE DOMAIN-CONTAINING PROTEIN"/>
    <property type="match status" value="1"/>
</dbReference>
<evidence type="ECO:0000256" key="1">
    <source>
        <dbReference type="SAM" id="MobiDB-lite"/>
    </source>
</evidence>
<sequence length="285" mass="31857">MSETGSIEGSPLVTATLTTGAVIDPLSPYYLHQSDSPGQVYVAEALHDSNYGEWVADMQELLFAKNKIGFVDGTIPKPEDPAFEKQQWLRCDAMVKGWLKTTMTKEVGNSVRYATTAREIWQDLKERFGKGSAPRAYEIRRQISWLRQESLGVSAYYTKLRTLWDELLSISPLPSCSCGNCSCSISKQLRESKEKEQLYDFLMGLNDEFAAIRTHILSLQPIPPLVTAFHLALEDEHQRGITASRKSTPEAAAFQAAATVQSQIPNRESKGEQRRNGEKPKGDLL</sequence>
<evidence type="ECO:0000313" key="4">
    <source>
        <dbReference type="Proteomes" id="UP001497516"/>
    </source>
</evidence>
<dbReference type="Pfam" id="PF14244">
    <property type="entry name" value="Retrotran_gag_3"/>
    <property type="match status" value="1"/>
</dbReference>
<reference evidence="3 4" key="1">
    <citation type="submission" date="2024-04" db="EMBL/GenBank/DDBJ databases">
        <authorList>
            <person name="Fracassetti M."/>
        </authorList>
    </citation>
    <scope>NUCLEOTIDE SEQUENCE [LARGE SCALE GENOMIC DNA]</scope>
</reference>
<organism evidence="3 4">
    <name type="scientific">Linum trigynum</name>
    <dbReference type="NCBI Taxonomy" id="586398"/>
    <lineage>
        <taxon>Eukaryota</taxon>
        <taxon>Viridiplantae</taxon>
        <taxon>Streptophyta</taxon>
        <taxon>Embryophyta</taxon>
        <taxon>Tracheophyta</taxon>
        <taxon>Spermatophyta</taxon>
        <taxon>Magnoliopsida</taxon>
        <taxon>eudicotyledons</taxon>
        <taxon>Gunneridae</taxon>
        <taxon>Pentapetalae</taxon>
        <taxon>rosids</taxon>
        <taxon>fabids</taxon>
        <taxon>Malpighiales</taxon>
        <taxon>Linaceae</taxon>
        <taxon>Linum</taxon>
    </lineage>
</organism>
<feature type="region of interest" description="Disordered" evidence="1">
    <location>
        <begin position="241"/>
        <end position="285"/>
    </location>
</feature>
<name>A0AAV2DPS6_9ROSI</name>
<dbReference type="InterPro" id="IPR029472">
    <property type="entry name" value="Copia-like_N"/>
</dbReference>
<dbReference type="EMBL" id="OZ034816">
    <property type="protein sequence ID" value="CAL1375543.1"/>
    <property type="molecule type" value="Genomic_DNA"/>
</dbReference>
<dbReference type="AlphaFoldDB" id="A0AAV2DPS6"/>
<proteinExistence type="predicted"/>
<feature type="compositionally biased region" description="Basic and acidic residues" evidence="1">
    <location>
        <begin position="267"/>
        <end position="285"/>
    </location>
</feature>
<evidence type="ECO:0000259" key="2">
    <source>
        <dbReference type="Pfam" id="PF14244"/>
    </source>
</evidence>
<protein>
    <recommendedName>
        <fullName evidence="2">Retrotransposon Copia-like N-terminal domain-containing protein</fullName>
    </recommendedName>
</protein>
<accession>A0AAV2DPS6</accession>